<reference evidence="4" key="1">
    <citation type="submission" date="2017-02" db="UniProtKB">
        <authorList>
            <consortium name="WormBaseParasite"/>
        </authorList>
    </citation>
    <scope>IDENTIFICATION</scope>
</reference>
<protein>
    <submittedName>
        <fullName evidence="4">PWWP domain-containing protein</fullName>
    </submittedName>
</protein>
<keyword evidence="3" id="KW-1185">Reference proteome</keyword>
<dbReference type="AlphaFoldDB" id="A0A0N5AYS4"/>
<sequence length="791" mass="88456">MALFKPGDVVWAKMRGHPPWPAVILQTASQLTGVPSGRYSVKFYGTYETAIMRCADLFDFVKNLPQFEVRRENKGFMLAVQEARQAVGLSNELEREEASLARSNATPSTSRTESGGRRRSTSRPRRPSSRFNTGDYVLQPLRGRVNSQSHSVLESPQKTKSKDEKKSTGSERRRKDSGSSISDHRKRTISSYFDFDDYDKDPMLTPVITDGFNNPLLDGFQTDANSDNIGFNDVKQNKRAAKPKLFEDFILPGRSRTPSRERNNSTSSSGRTRLISGVSDILEELEGQFDAAGFMSVLNDFDDDRPLSPEEPLPMPAPNKYCSDCACLCELHGLKWRCTNKSCLKWNGTHDPYSQDGEFPDFKSEDFHFDQAFTLPETSSTSLPEPESMFAGNENLKLDPPKLDPFGFKAEPEALEPSNNQPTPVVPGNTNEQQSLATVEATFPPIDNGLGVAASAPQSVPNVKEPLINNLPSVLQNSNTNLTAPLPRRQLGAGRPKSYKVEKTPPVTENGQRLCAFCGGQVRPQMCGGNKHRYIQVLKFRWRCVDKKCRKWYGWVRSNEEIPKDLGKKGRWKDLALKIKRKGVNDEDNNEGNGNGCDTNNGVNLYISNAVPLCERQSKKLGRPPKPRVGKVKLKVKKKNGNEPNGLEGERPKRKYTKREKPAEDVRMLRYSPLPPEVLSFRPSAMEKRGRWWTSEKRRHDVSPEKDWNARSPLDTAAAMHVLAQSMRVAANTLADEQGTINGSLDLLMDALMSSLAPLLSLTAQLPTINLNDDVLQQMWNASSVHTPIFS</sequence>
<dbReference type="PANTHER" id="PTHR12550">
    <property type="entry name" value="HEPATOMA-DERIVED GROWTH FACTOR-RELATED"/>
    <property type="match status" value="1"/>
</dbReference>
<dbReference type="Pfam" id="PF00855">
    <property type="entry name" value="PWWP"/>
    <property type="match status" value="1"/>
</dbReference>
<dbReference type="PANTHER" id="PTHR12550:SF70">
    <property type="entry name" value="JIL-1 ANCHORING AND STABILIZING PROTEIN, ISOFORM A"/>
    <property type="match status" value="1"/>
</dbReference>
<proteinExistence type="predicted"/>
<feature type="domain" description="PWWP" evidence="2">
    <location>
        <begin position="6"/>
        <end position="63"/>
    </location>
</feature>
<feature type="region of interest" description="Disordered" evidence="1">
    <location>
        <begin position="636"/>
        <end position="662"/>
    </location>
</feature>
<dbReference type="InterPro" id="IPR000313">
    <property type="entry name" value="PWWP_dom"/>
</dbReference>
<dbReference type="STRING" id="451379.A0A0N5AYS4"/>
<evidence type="ECO:0000313" key="3">
    <source>
        <dbReference type="Proteomes" id="UP000046393"/>
    </source>
</evidence>
<feature type="compositionally biased region" description="Basic residues" evidence="1">
    <location>
        <begin position="117"/>
        <end position="128"/>
    </location>
</feature>
<feature type="region of interest" description="Disordered" evidence="1">
    <location>
        <begin position="251"/>
        <end position="272"/>
    </location>
</feature>
<feature type="region of interest" description="Disordered" evidence="1">
    <location>
        <begin position="90"/>
        <end position="184"/>
    </location>
</feature>
<dbReference type="WBParaSite" id="SMUV_0001012401-mRNA-1">
    <property type="protein sequence ID" value="SMUV_0001012401-mRNA-1"/>
    <property type="gene ID" value="SMUV_0001012401"/>
</dbReference>
<dbReference type="Gene3D" id="2.30.30.140">
    <property type="match status" value="1"/>
</dbReference>
<evidence type="ECO:0000256" key="1">
    <source>
        <dbReference type="SAM" id="MobiDB-lite"/>
    </source>
</evidence>
<evidence type="ECO:0000313" key="4">
    <source>
        <dbReference type="WBParaSite" id="SMUV_0001012401-mRNA-1"/>
    </source>
</evidence>
<dbReference type="SMART" id="SM00293">
    <property type="entry name" value="PWWP"/>
    <property type="match status" value="1"/>
</dbReference>
<accession>A0A0N5AYS4</accession>
<dbReference type="Proteomes" id="UP000046393">
    <property type="component" value="Unplaced"/>
</dbReference>
<feature type="compositionally biased region" description="Basic and acidic residues" evidence="1">
    <location>
        <begin position="160"/>
        <end position="177"/>
    </location>
</feature>
<dbReference type="PROSITE" id="PS50812">
    <property type="entry name" value="PWWP"/>
    <property type="match status" value="1"/>
</dbReference>
<organism evidence="3 4">
    <name type="scientific">Syphacia muris</name>
    <dbReference type="NCBI Taxonomy" id="451379"/>
    <lineage>
        <taxon>Eukaryota</taxon>
        <taxon>Metazoa</taxon>
        <taxon>Ecdysozoa</taxon>
        <taxon>Nematoda</taxon>
        <taxon>Chromadorea</taxon>
        <taxon>Rhabditida</taxon>
        <taxon>Spirurina</taxon>
        <taxon>Oxyuridomorpha</taxon>
        <taxon>Oxyuroidea</taxon>
        <taxon>Oxyuridae</taxon>
        <taxon>Syphacia</taxon>
    </lineage>
</organism>
<feature type="compositionally biased region" description="Polar residues" evidence="1">
    <location>
        <begin position="145"/>
        <end position="158"/>
    </location>
</feature>
<dbReference type="SUPFAM" id="SSF63748">
    <property type="entry name" value="Tudor/PWWP/MBT"/>
    <property type="match status" value="1"/>
</dbReference>
<evidence type="ECO:0000259" key="2">
    <source>
        <dbReference type="PROSITE" id="PS50812"/>
    </source>
</evidence>
<dbReference type="CDD" id="cd05834">
    <property type="entry name" value="PWWP_HRP"/>
    <property type="match status" value="1"/>
</dbReference>
<name>A0A0N5AYS4_9BILA</name>